<feature type="signal peptide" evidence="3">
    <location>
        <begin position="1"/>
        <end position="21"/>
    </location>
</feature>
<keyword evidence="2" id="KW-0812">Transmembrane</keyword>
<dbReference type="GO" id="GO:0015344">
    <property type="term" value="F:siderophore uptake transmembrane transporter activity"/>
    <property type="evidence" value="ECO:0007669"/>
    <property type="project" value="TreeGrafter"/>
</dbReference>
<feature type="chain" id="PRO_5019488851" evidence="3">
    <location>
        <begin position="22"/>
        <end position="1006"/>
    </location>
</feature>
<dbReference type="AlphaFoldDB" id="A0A415N8Z0"/>
<dbReference type="NCBIfam" id="TIGR04056">
    <property type="entry name" value="OMP_RagA_SusC"/>
    <property type="match status" value="1"/>
</dbReference>
<organism evidence="5 6">
    <name type="scientific">Bacteroides intestinalis</name>
    <dbReference type="NCBI Taxonomy" id="329854"/>
    <lineage>
        <taxon>Bacteria</taxon>
        <taxon>Pseudomonadati</taxon>
        <taxon>Bacteroidota</taxon>
        <taxon>Bacteroidia</taxon>
        <taxon>Bacteroidales</taxon>
        <taxon>Bacteroidaceae</taxon>
        <taxon>Bacteroides</taxon>
    </lineage>
</organism>
<dbReference type="InterPro" id="IPR037066">
    <property type="entry name" value="Plug_dom_sf"/>
</dbReference>
<sequence>MKKYKIIALAMLACAGMKGFAQDGNVIGKVVDKAGNPVEGALVFVESNPQVQVATDRNGRFEIAAEKGKKIKVLTWNDATKLAAVTENKIMTIVMDFSTENVEYGLGLKQNRAESTGAVSTVYAEEINNRSAMNVGNTLYGNVTGLTTMQKTANIWEQIPSMTIRGLQTLNNNNGVLLLVDGLERDNNWNALNYITPEEVESVSVLRDAAAVALYGYRGINGVVNIVTKRGKYRTREINFSYDHSFNTQTRIPEMADAYAYASAVNEALGNDGRAPRYSQNELNAFQSGKYPYLYPNVNWAEEVFRDRGASDIATLTFRGGSTKMRYFTMMNLQNDKGFIKNANANEGYSTQNKYSKANFRSNLDIDLSPKTRMQANIMGVLNEFSRPASAGENLIGKIFTVPSAAFPIRTEKGLWGGNSTWDGGMNPVYLAQGRGYTKGHTRALYADMALQQDLSSVTKGLGASVRIGYDNIASYWEDYRQSAKYGMQSVTKWENGKPVEFNDFEGGTVGSVTGDNAKLDWQHRSFNFQMNVDWARQFGKHDLYSMLLYTYKFDNKNGVNTTLYTQNVAWYTHYGYNNKYFADFTLTTSASNRLDPDSRWGVAPTVGLAWVISNEGFMKNQSFIDFMKLRGSFGIIHTDNIPSNGYWNTVVGGANGYPIQDNFNGDGGWAEGRLPSLNGTTEKAYKYNLGLDISMLKGLTLTVDGFYERRSDIWVSAAGQNSAVLGVGSSYLNAGVVDSHGVEFGLDYTKKIGDFQLSAGGTFSYNRSKIKEMLEEPRAYDYLYQTGKPVGQVWGLQAIGYFVDDADIANSIPQQFGPVKPGDIKYKDINGDNVINENDMIPMGYNYNCPEIYYGFNIGLEWKGLGFNAYFQGVGNYTAQLSSSLYMPLINNTSISKYVYDNHWTPENPSARFPRLSTEVVDNNTQYASSVWLADRSFLKLRNCEVYYKLPAAWLSKIKMKQAKVYVRGVDLFSIDSIDLTDPEAMGDNKWPATRSVHIGLSLGL</sequence>
<comment type="subcellular location">
    <subcellularLocation>
        <location evidence="2">Cell outer membrane</location>
        <topology evidence="2">Multi-pass membrane protein</topology>
    </subcellularLocation>
</comment>
<dbReference type="PANTHER" id="PTHR30069">
    <property type="entry name" value="TONB-DEPENDENT OUTER MEMBRANE RECEPTOR"/>
    <property type="match status" value="1"/>
</dbReference>
<dbReference type="Pfam" id="PF07715">
    <property type="entry name" value="Plug"/>
    <property type="match status" value="1"/>
</dbReference>
<evidence type="ECO:0000256" key="2">
    <source>
        <dbReference type="PROSITE-ProRule" id="PRU01360"/>
    </source>
</evidence>
<dbReference type="EMBL" id="QRPE01000011">
    <property type="protein sequence ID" value="RHL93073.1"/>
    <property type="molecule type" value="Genomic_DNA"/>
</dbReference>
<accession>A0A415N8Z0</accession>
<evidence type="ECO:0000256" key="1">
    <source>
        <dbReference type="ARBA" id="ARBA00022729"/>
    </source>
</evidence>
<dbReference type="PANTHER" id="PTHR30069:SF29">
    <property type="entry name" value="HEMOGLOBIN AND HEMOGLOBIN-HAPTOGLOBIN-BINDING PROTEIN 1-RELATED"/>
    <property type="match status" value="1"/>
</dbReference>
<evidence type="ECO:0000313" key="5">
    <source>
        <dbReference type="EMBL" id="RHL93073.1"/>
    </source>
</evidence>
<protein>
    <submittedName>
        <fullName evidence="5">SusC/RagA family TonB-linked outer membrane protein</fullName>
    </submittedName>
</protein>
<keyword evidence="1 3" id="KW-0732">Signal</keyword>
<dbReference type="SUPFAM" id="SSF56935">
    <property type="entry name" value="Porins"/>
    <property type="match status" value="1"/>
</dbReference>
<dbReference type="InterPro" id="IPR012910">
    <property type="entry name" value="Plug_dom"/>
</dbReference>
<comment type="similarity">
    <text evidence="2">Belongs to the TonB-dependent receptor family.</text>
</comment>
<keyword evidence="2" id="KW-0813">Transport</keyword>
<dbReference type="InterPro" id="IPR039426">
    <property type="entry name" value="TonB-dep_rcpt-like"/>
</dbReference>
<proteinExistence type="inferred from homology"/>
<comment type="caution">
    <text evidence="5">The sequence shown here is derived from an EMBL/GenBank/DDBJ whole genome shotgun (WGS) entry which is preliminary data.</text>
</comment>
<dbReference type="PROSITE" id="PS52016">
    <property type="entry name" value="TONB_DEPENDENT_REC_3"/>
    <property type="match status" value="1"/>
</dbReference>
<evidence type="ECO:0000259" key="4">
    <source>
        <dbReference type="Pfam" id="PF07715"/>
    </source>
</evidence>
<keyword evidence="2" id="KW-1134">Transmembrane beta strand</keyword>
<dbReference type="SUPFAM" id="SSF49464">
    <property type="entry name" value="Carboxypeptidase regulatory domain-like"/>
    <property type="match status" value="1"/>
</dbReference>
<dbReference type="Proteomes" id="UP000285013">
    <property type="component" value="Unassembled WGS sequence"/>
</dbReference>
<dbReference type="GO" id="GO:0044718">
    <property type="term" value="P:siderophore transmembrane transport"/>
    <property type="evidence" value="ECO:0007669"/>
    <property type="project" value="TreeGrafter"/>
</dbReference>
<dbReference type="RefSeq" id="WP_044532555.1">
    <property type="nucleotide sequence ID" value="NZ_CDQQ01000115.1"/>
</dbReference>
<dbReference type="Gene3D" id="2.60.40.1120">
    <property type="entry name" value="Carboxypeptidase-like, regulatory domain"/>
    <property type="match status" value="1"/>
</dbReference>
<dbReference type="GO" id="GO:0009279">
    <property type="term" value="C:cell outer membrane"/>
    <property type="evidence" value="ECO:0007669"/>
    <property type="project" value="UniProtKB-SubCell"/>
</dbReference>
<dbReference type="InterPro" id="IPR008969">
    <property type="entry name" value="CarboxyPept-like_regulatory"/>
</dbReference>
<evidence type="ECO:0000313" key="6">
    <source>
        <dbReference type="Proteomes" id="UP000285013"/>
    </source>
</evidence>
<gene>
    <name evidence="5" type="ORF">DWZ95_10875</name>
</gene>
<dbReference type="InterPro" id="IPR023996">
    <property type="entry name" value="TonB-dep_OMP_SusC/RagA"/>
</dbReference>
<dbReference type="Gene3D" id="2.170.130.10">
    <property type="entry name" value="TonB-dependent receptor, plug domain"/>
    <property type="match status" value="1"/>
</dbReference>
<keyword evidence="2" id="KW-0998">Cell outer membrane</keyword>
<name>A0A415N8Z0_9BACE</name>
<feature type="domain" description="TonB-dependent receptor plug" evidence="4">
    <location>
        <begin position="113"/>
        <end position="223"/>
    </location>
</feature>
<evidence type="ECO:0000256" key="3">
    <source>
        <dbReference type="SAM" id="SignalP"/>
    </source>
</evidence>
<keyword evidence="2" id="KW-0472">Membrane</keyword>
<reference evidence="5 6" key="1">
    <citation type="submission" date="2018-08" db="EMBL/GenBank/DDBJ databases">
        <title>A genome reference for cultivated species of the human gut microbiota.</title>
        <authorList>
            <person name="Zou Y."/>
            <person name="Xue W."/>
            <person name="Luo G."/>
        </authorList>
    </citation>
    <scope>NUCLEOTIDE SEQUENCE [LARGE SCALE GENOMIC DNA]</scope>
    <source>
        <strain evidence="5 6">AF36-16BH</strain>
    </source>
</reference>